<comment type="catalytic activity">
    <reaction evidence="11">
        <text>ATP + H2O + xenobioticSide 1 = ADP + phosphate + xenobioticSide 2.</text>
        <dbReference type="EC" id="7.6.2.2"/>
    </reaction>
</comment>
<comment type="subcellular location">
    <subcellularLocation>
        <location evidence="1">Membrane</location>
    </subcellularLocation>
</comment>
<dbReference type="GO" id="GO:0005524">
    <property type="term" value="F:ATP binding"/>
    <property type="evidence" value="ECO:0007669"/>
    <property type="project" value="UniProtKB-KW"/>
</dbReference>
<evidence type="ECO:0000259" key="13">
    <source>
        <dbReference type="PROSITE" id="PS50893"/>
    </source>
</evidence>
<feature type="transmembrane region" description="Helical" evidence="12">
    <location>
        <begin position="181"/>
        <end position="204"/>
    </location>
</feature>
<keyword evidence="4" id="KW-0813">Transport</keyword>
<dbReference type="CDD" id="cd03244">
    <property type="entry name" value="ABCC_MRP_domain2"/>
    <property type="match status" value="1"/>
</dbReference>
<dbReference type="CDD" id="cd18605">
    <property type="entry name" value="ABC_6TM_MRP7_D2_like"/>
    <property type="match status" value="1"/>
</dbReference>
<comment type="caution">
    <text evidence="15">The sequence shown here is derived from an EMBL/GenBank/DDBJ whole genome shotgun (WGS) entry which is preliminary data.</text>
</comment>
<dbReference type="PROSITE" id="PS50893">
    <property type="entry name" value="ABC_TRANSPORTER_2"/>
    <property type="match status" value="2"/>
</dbReference>
<dbReference type="PANTHER" id="PTHR24223:SF330">
    <property type="entry name" value="ATP-BINDING CASSETTE SUB-FAMILY C MEMBER 10"/>
    <property type="match status" value="1"/>
</dbReference>
<dbReference type="InterPro" id="IPR027417">
    <property type="entry name" value="P-loop_NTPase"/>
</dbReference>
<feature type="domain" description="ABC transmembrane type-1" evidence="14">
    <location>
        <begin position="152"/>
        <end position="322"/>
    </location>
</feature>
<keyword evidence="9 12" id="KW-1133">Transmembrane helix</keyword>
<evidence type="ECO:0000256" key="4">
    <source>
        <dbReference type="ARBA" id="ARBA00022448"/>
    </source>
</evidence>
<dbReference type="SUPFAM" id="SSF90123">
    <property type="entry name" value="ABC transporter transmembrane region"/>
    <property type="match status" value="3"/>
</dbReference>
<feature type="domain" description="ABC transporter" evidence="13">
    <location>
        <begin position="288"/>
        <end position="510"/>
    </location>
</feature>
<dbReference type="SUPFAM" id="SSF52540">
    <property type="entry name" value="P-loop containing nucleoside triphosphate hydrolases"/>
    <property type="match status" value="2"/>
</dbReference>
<dbReference type="AlphaFoldDB" id="A0A7J8V7U1"/>
<accession>A0A7J8V7U1</accession>
<feature type="domain" description="ABC transmembrane type-1" evidence="14">
    <location>
        <begin position="578"/>
        <end position="873"/>
    </location>
</feature>
<dbReference type="CDD" id="cd03250">
    <property type="entry name" value="ABCC_MRP_domain1"/>
    <property type="match status" value="1"/>
</dbReference>
<evidence type="ECO:0000256" key="2">
    <source>
        <dbReference type="ARBA" id="ARBA00009726"/>
    </source>
</evidence>
<evidence type="ECO:0000256" key="9">
    <source>
        <dbReference type="ARBA" id="ARBA00022989"/>
    </source>
</evidence>
<dbReference type="PROSITE" id="PS00211">
    <property type="entry name" value="ABC_TRANSPORTER_1"/>
    <property type="match status" value="2"/>
</dbReference>
<feature type="transmembrane region" description="Helical" evidence="12">
    <location>
        <begin position="846"/>
        <end position="868"/>
    </location>
</feature>
<evidence type="ECO:0000256" key="7">
    <source>
        <dbReference type="ARBA" id="ARBA00022741"/>
    </source>
</evidence>
<proteinExistence type="inferred from homology"/>
<comment type="similarity">
    <text evidence="2">Belongs to the ABC transporter superfamily. ABCC family. Conjugate transporter (TC 3.A.1.208) subfamily.</text>
</comment>
<dbReference type="InterPro" id="IPR003439">
    <property type="entry name" value="ABC_transporter-like_ATP-bd"/>
</dbReference>
<evidence type="ECO:0000256" key="8">
    <source>
        <dbReference type="ARBA" id="ARBA00022840"/>
    </source>
</evidence>
<dbReference type="OrthoDB" id="6500128at2759"/>
<dbReference type="GO" id="GO:0008559">
    <property type="term" value="F:ABC-type xenobiotic transporter activity"/>
    <property type="evidence" value="ECO:0007669"/>
    <property type="project" value="UniProtKB-EC"/>
</dbReference>
<dbReference type="GO" id="GO:0016887">
    <property type="term" value="F:ATP hydrolysis activity"/>
    <property type="evidence" value="ECO:0007669"/>
    <property type="project" value="InterPro"/>
</dbReference>
<feature type="transmembrane region" description="Helical" evidence="12">
    <location>
        <begin position="691"/>
        <end position="713"/>
    </location>
</feature>
<dbReference type="SMART" id="SM00382">
    <property type="entry name" value="AAA"/>
    <property type="match status" value="2"/>
</dbReference>
<dbReference type="Pfam" id="PF00005">
    <property type="entry name" value="ABC_tran"/>
    <property type="match status" value="2"/>
</dbReference>
<dbReference type="InterPro" id="IPR050173">
    <property type="entry name" value="ABC_transporter_C-like"/>
</dbReference>
<evidence type="ECO:0000256" key="6">
    <source>
        <dbReference type="ARBA" id="ARBA00022737"/>
    </source>
</evidence>
<feature type="transmembrane region" description="Helical" evidence="12">
    <location>
        <begin position="149"/>
        <end position="175"/>
    </location>
</feature>
<dbReference type="InterPro" id="IPR036640">
    <property type="entry name" value="ABC1_TM_sf"/>
</dbReference>
<evidence type="ECO:0000313" key="16">
    <source>
        <dbReference type="Proteomes" id="UP000593573"/>
    </source>
</evidence>
<dbReference type="PROSITE" id="PS50929">
    <property type="entry name" value="ABC_TM1F"/>
    <property type="match status" value="2"/>
</dbReference>
<dbReference type="Proteomes" id="UP000593573">
    <property type="component" value="Unassembled WGS sequence"/>
</dbReference>
<feature type="transmembrane region" description="Helical" evidence="12">
    <location>
        <begin position="814"/>
        <end position="834"/>
    </location>
</feature>
<dbReference type="EMBL" id="JABFAB010000009">
    <property type="protein sequence ID" value="MBA0658504.1"/>
    <property type="molecule type" value="Genomic_DNA"/>
</dbReference>
<evidence type="ECO:0000259" key="14">
    <source>
        <dbReference type="PROSITE" id="PS50929"/>
    </source>
</evidence>
<feature type="transmembrane region" description="Helical" evidence="12">
    <location>
        <begin position="263"/>
        <end position="287"/>
    </location>
</feature>
<keyword evidence="6" id="KW-0677">Repeat</keyword>
<reference evidence="15 16" key="1">
    <citation type="journal article" date="2019" name="Genome Biol. Evol.">
        <title>Insights into the evolution of the New World diploid cottons (Gossypium, subgenus Houzingenia) based on genome sequencing.</title>
        <authorList>
            <person name="Grover C.E."/>
            <person name="Arick M.A. 2nd"/>
            <person name="Thrash A."/>
            <person name="Conover J.L."/>
            <person name="Sanders W.S."/>
            <person name="Peterson D.G."/>
            <person name="Frelichowski J.E."/>
            <person name="Scheffler J.A."/>
            <person name="Scheffler B.E."/>
            <person name="Wendel J.F."/>
        </authorList>
    </citation>
    <scope>NUCLEOTIDE SEQUENCE [LARGE SCALE GENOMIC DNA]</scope>
    <source>
        <strain evidence="15">57</strain>
        <tissue evidence="15">Leaf</tissue>
    </source>
</reference>
<gene>
    <name evidence="15" type="ORF">Goklo_010706</name>
</gene>
<keyword evidence="7" id="KW-0547">Nucleotide-binding</keyword>
<evidence type="ECO:0000256" key="5">
    <source>
        <dbReference type="ARBA" id="ARBA00022692"/>
    </source>
</evidence>
<evidence type="ECO:0000256" key="10">
    <source>
        <dbReference type="ARBA" id="ARBA00023136"/>
    </source>
</evidence>
<dbReference type="EC" id="7.6.2.2" evidence="3"/>
<feature type="transmembrane region" description="Helical" evidence="12">
    <location>
        <begin position="568"/>
        <end position="587"/>
    </location>
</feature>
<dbReference type="PANTHER" id="PTHR24223">
    <property type="entry name" value="ATP-BINDING CASSETTE SUB-FAMILY C"/>
    <property type="match status" value="1"/>
</dbReference>
<feature type="domain" description="ABC transporter" evidence="13">
    <location>
        <begin position="908"/>
        <end position="1141"/>
    </location>
</feature>
<dbReference type="InterPro" id="IPR017871">
    <property type="entry name" value="ABC_transporter-like_CS"/>
</dbReference>
<protein>
    <recommendedName>
        <fullName evidence="3">ABC-type xenobiotic transporter</fullName>
        <ecNumber evidence="3">7.6.2.2</ecNumber>
    </recommendedName>
</protein>
<dbReference type="Gene3D" id="3.40.50.300">
    <property type="entry name" value="P-loop containing nucleotide triphosphate hydrolases"/>
    <property type="match status" value="2"/>
</dbReference>
<dbReference type="Gene3D" id="1.20.1560.10">
    <property type="entry name" value="ABC transporter type 1, transmembrane domain"/>
    <property type="match status" value="3"/>
</dbReference>
<evidence type="ECO:0000256" key="12">
    <source>
        <dbReference type="SAM" id="Phobius"/>
    </source>
</evidence>
<dbReference type="InterPro" id="IPR003593">
    <property type="entry name" value="AAA+_ATPase"/>
</dbReference>
<dbReference type="FunFam" id="3.40.50.300:FF:000973">
    <property type="entry name" value="Multidrug resistance-associated protein 4"/>
    <property type="match status" value="1"/>
</dbReference>
<keyword evidence="5 12" id="KW-0812">Transmembrane</keyword>
<organism evidence="15 16">
    <name type="scientific">Gossypium klotzschianum</name>
    <dbReference type="NCBI Taxonomy" id="34286"/>
    <lineage>
        <taxon>Eukaryota</taxon>
        <taxon>Viridiplantae</taxon>
        <taxon>Streptophyta</taxon>
        <taxon>Embryophyta</taxon>
        <taxon>Tracheophyta</taxon>
        <taxon>Spermatophyta</taxon>
        <taxon>Magnoliopsida</taxon>
        <taxon>eudicotyledons</taxon>
        <taxon>Gunneridae</taxon>
        <taxon>Pentapetalae</taxon>
        <taxon>rosids</taxon>
        <taxon>malvids</taxon>
        <taxon>Malvales</taxon>
        <taxon>Malvaceae</taxon>
        <taxon>Malvoideae</taxon>
        <taxon>Gossypium</taxon>
    </lineage>
</organism>
<dbReference type="FunFam" id="3.40.50.300:FF:000630">
    <property type="entry name" value="ATP-binding cassette (ABC) transporter, putative"/>
    <property type="match status" value="1"/>
</dbReference>
<feature type="transmembrane region" description="Helical" evidence="12">
    <location>
        <begin position="616"/>
        <end position="637"/>
    </location>
</feature>
<dbReference type="GO" id="GO:0016020">
    <property type="term" value="C:membrane"/>
    <property type="evidence" value="ECO:0007669"/>
    <property type="project" value="UniProtKB-SubCell"/>
</dbReference>
<evidence type="ECO:0000256" key="11">
    <source>
        <dbReference type="ARBA" id="ARBA00034018"/>
    </source>
</evidence>
<keyword evidence="16" id="KW-1185">Reference proteome</keyword>
<evidence type="ECO:0000313" key="15">
    <source>
        <dbReference type="EMBL" id="MBA0658504.1"/>
    </source>
</evidence>
<evidence type="ECO:0000256" key="3">
    <source>
        <dbReference type="ARBA" id="ARBA00012191"/>
    </source>
</evidence>
<keyword evidence="10 12" id="KW-0472">Membrane</keyword>
<keyword evidence="8" id="KW-0067">ATP-binding</keyword>
<dbReference type="InterPro" id="IPR011527">
    <property type="entry name" value="ABC1_TM_dom"/>
</dbReference>
<name>A0A7J8V7U1_9ROSI</name>
<dbReference type="Pfam" id="PF00664">
    <property type="entry name" value="ABC_membrane"/>
    <property type="match status" value="3"/>
</dbReference>
<evidence type="ECO:0000256" key="1">
    <source>
        <dbReference type="ARBA" id="ARBA00004370"/>
    </source>
</evidence>
<sequence>MEDSLLCAEMDIEEGCHRDSVYTLHWLDIDVEPLYRYPSVVFGSMIVSIISVMNSGLGKQLGFDDLLLLPTDMDPSTCHKKLLSCWQHQHNNSPSNASLFRAIFSAYGWPYLRLGLLKVFNDFIGFAGPLLLNKLIRFLQQGSGNLDGYVLAISLGLVSVVNLPIQIGVALYLLYTQVKLAFTAGLAITILLIPVNKWISELIASATEKMMKQKDERIRRTGELLAHIRTLKMYSWESLFSSWLMDTRSLEVKHLATRKYLDAWCVFFWATTPTLFSLCTFGLFTLMGHQLDAAMVFTCLALFNNLISPLNSFPWVINGLIDVGSGKSSLLNSILGEMRLVFGSIYSSGSVAYAPQVPWILSGTIRDNILFGKNLDSQRYADVLEACALDVDISLMAGHDLAYIGEKGTNLSGGQRARLALARAMYQDSDVYLLDDILSAVDAHVAKWILQTAILGPLVEHKTRILCTHNVQAISSADMIVVMERGHVKWVGNSSDLAVSAYSGFASVNDFDASYIHSKLYSTNTSNMDKQSPLLENNTLDVPLEAQDIIEAEQRKEGKVELIVYKKYAGFAGWFISVVILLSAILMQASRNGNDLWLSYWVDTTGISQGKHSTSFYLLVLCIFCIINSSLTLVRAFSFAFGGLKAAVQVHNTLLNKVINAPAQFFDQTPGGRILNRFSSDLYTIDDSLPFILNILLANFVGLLGIAVVLSYVQWGINENFKFQEAKWLKTGRNGAEDIEIIGQLSTSRELRRLDSVSRSPIYASFTETLDGSSTIRAFNSEDYFLARFTELVAQYQRTSYSELIASLWLSLRLQLLAASIISFIAVMAIIGSHGSLPISFGTPGLVGLALSYAAPIVSLLGSFLTSFTETEKEMVSMERALQYIDVPQEELRGFQYLNSSWPVQGVVEFQNVTMKYIPSLPAALNDITFTIAGGTQVGIVGRTGAGKSSVLNSLFRLTPIYGGRILVDGLNIVDIPVRDLRARLAVVPQSPFLFEASLRDNLDPLRMSNDAKIWDVLEKCHVKEEVEVAGGLEAKVKEAGTSFSVGQRQLLCLARALLKSSKVLCLDECTANVDTQTASILQKTISTECQGMTVITIAHRISTVLNMDNVFVLNQGTLVEEGNPNALLQDEYSIFSSFAKASTM</sequence>